<gene>
    <name evidence="2" type="ORF">KCG48_00095</name>
</gene>
<protein>
    <submittedName>
        <fullName evidence="2">DUF1292 domain-containing protein</fullName>
    </submittedName>
</protein>
<dbReference type="EMBL" id="JAGSCS010000001">
    <property type="protein sequence ID" value="MBR0574729.1"/>
    <property type="molecule type" value="Genomic_DNA"/>
</dbReference>
<feature type="compositionally biased region" description="Basic and acidic residues" evidence="1">
    <location>
        <begin position="54"/>
        <end position="63"/>
    </location>
</feature>
<comment type="caution">
    <text evidence="2">The sequence shown here is derived from an EMBL/GenBank/DDBJ whole genome shotgun (WGS) entry which is preliminary data.</text>
</comment>
<organism evidence="2 3">
    <name type="scientific">Proteiniclasticum sediminis</name>
    <dbReference type="NCBI Taxonomy" id="2804028"/>
    <lineage>
        <taxon>Bacteria</taxon>
        <taxon>Bacillati</taxon>
        <taxon>Bacillota</taxon>
        <taxon>Clostridia</taxon>
        <taxon>Eubacteriales</taxon>
        <taxon>Clostridiaceae</taxon>
        <taxon>Proteiniclasticum</taxon>
    </lineage>
</organism>
<evidence type="ECO:0000313" key="3">
    <source>
        <dbReference type="Proteomes" id="UP000675379"/>
    </source>
</evidence>
<dbReference type="AlphaFoldDB" id="A0A941CNE9"/>
<dbReference type="Proteomes" id="UP000675379">
    <property type="component" value="Unassembled WGS sequence"/>
</dbReference>
<evidence type="ECO:0000313" key="2">
    <source>
        <dbReference type="EMBL" id="MBR0574729.1"/>
    </source>
</evidence>
<dbReference type="InterPro" id="IPR009711">
    <property type="entry name" value="UPF0473"/>
</dbReference>
<dbReference type="RefSeq" id="WP_211799254.1">
    <property type="nucleotide sequence ID" value="NZ_JAGSCS010000001.1"/>
</dbReference>
<name>A0A941CNE9_9CLOT</name>
<sequence length="138" mass="15646">MTNTINENNKCCEDNSCCCENTAEEKDTKACCCADNETEEEGCGCGHEHHHHDHDHEHDHEHTPVVTFENEDGTTEEYPIVDEFEFEGNVYVLVMNDDESVTPLRVEGEDGELVFLGEDEFEKVSEAYAALEDSEELQ</sequence>
<accession>A0A941CNE9</accession>
<proteinExistence type="predicted"/>
<dbReference type="Pfam" id="PF06949">
    <property type="entry name" value="DUF1292"/>
    <property type="match status" value="1"/>
</dbReference>
<evidence type="ECO:0000256" key="1">
    <source>
        <dbReference type="SAM" id="MobiDB-lite"/>
    </source>
</evidence>
<feature type="region of interest" description="Disordered" evidence="1">
    <location>
        <begin position="44"/>
        <end position="63"/>
    </location>
</feature>
<reference evidence="2" key="1">
    <citation type="submission" date="2021-04" db="EMBL/GenBank/DDBJ databases">
        <title>Proteiniclasticum sedimins sp. nov., an obligate anaerobic bacterium isolated from anaerobic sludge.</title>
        <authorList>
            <person name="Liu J."/>
        </authorList>
    </citation>
    <scope>NUCLEOTIDE SEQUENCE</scope>
    <source>
        <strain evidence="2">BAD-10</strain>
    </source>
</reference>
<keyword evidence="3" id="KW-1185">Reference proteome</keyword>